<keyword evidence="2" id="KW-1185">Reference proteome</keyword>
<dbReference type="EMBL" id="JAHHUM010002892">
    <property type="protein sequence ID" value="KAK5600285.1"/>
    <property type="molecule type" value="Genomic_DNA"/>
</dbReference>
<sequence>MILYKNREICVQSEGCKPQLNVTGIMEGWMELNMRKIWKKNPDVFVQMKERMFFSPTSINRDPRQTGTVWKSMESEFNIFQVSIGTKNALPCVLPLFLTMFSSFLPSFSHLYF</sequence>
<accession>A0AAV9QV25</accession>
<dbReference type="AlphaFoldDB" id="A0AAV9QV25"/>
<reference evidence="1 2" key="1">
    <citation type="submission" date="2021-06" db="EMBL/GenBank/DDBJ databases">
        <authorList>
            <person name="Palmer J.M."/>
        </authorList>
    </citation>
    <scope>NUCLEOTIDE SEQUENCE [LARGE SCALE GENOMIC DNA]</scope>
    <source>
        <strain evidence="1 2">MEX-2019</strain>
        <tissue evidence="1">Muscle</tissue>
    </source>
</reference>
<evidence type="ECO:0000313" key="2">
    <source>
        <dbReference type="Proteomes" id="UP001311232"/>
    </source>
</evidence>
<gene>
    <name evidence="1" type="ORF">CRENBAI_002644</name>
</gene>
<evidence type="ECO:0000313" key="1">
    <source>
        <dbReference type="EMBL" id="KAK5600285.1"/>
    </source>
</evidence>
<name>A0AAV9QV25_9TELE</name>
<organism evidence="1 2">
    <name type="scientific">Crenichthys baileyi</name>
    <name type="common">White River springfish</name>
    <dbReference type="NCBI Taxonomy" id="28760"/>
    <lineage>
        <taxon>Eukaryota</taxon>
        <taxon>Metazoa</taxon>
        <taxon>Chordata</taxon>
        <taxon>Craniata</taxon>
        <taxon>Vertebrata</taxon>
        <taxon>Euteleostomi</taxon>
        <taxon>Actinopterygii</taxon>
        <taxon>Neopterygii</taxon>
        <taxon>Teleostei</taxon>
        <taxon>Neoteleostei</taxon>
        <taxon>Acanthomorphata</taxon>
        <taxon>Ovalentaria</taxon>
        <taxon>Atherinomorphae</taxon>
        <taxon>Cyprinodontiformes</taxon>
        <taxon>Goodeidae</taxon>
        <taxon>Crenichthys</taxon>
    </lineage>
</organism>
<protein>
    <submittedName>
        <fullName evidence="1">Uncharacterized protein</fullName>
    </submittedName>
</protein>
<dbReference type="Proteomes" id="UP001311232">
    <property type="component" value="Unassembled WGS sequence"/>
</dbReference>
<proteinExistence type="predicted"/>
<comment type="caution">
    <text evidence="1">The sequence shown here is derived from an EMBL/GenBank/DDBJ whole genome shotgun (WGS) entry which is preliminary data.</text>
</comment>